<name>A0A392U9Z6_9FABA</name>
<proteinExistence type="predicted"/>
<evidence type="ECO:0000313" key="2">
    <source>
        <dbReference type="Proteomes" id="UP000265520"/>
    </source>
</evidence>
<feature type="non-terminal residue" evidence="1">
    <location>
        <position position="1"/>
    </location>
</feature>
<organism evidence="1 2">
    <name type="scientific">Trifolium medium</name>
    <dbReference type="NCBI Taxonomy" id="97028"/>
    <lineage>
        <taxon>Eukaryota</taxon>
        <taxon>Viridiplantae</taxon>
        <taxon>Streptophyta</taxon>
        <taxon>Embryophyta</taxon>
        <taxon>Tracheophyta</taxon>
        <taxon>Spermatophyta</taxon>
        <taxon>Magnoliopsida</taxon>
        <taxon>eudicotyledons</taxon>
        <taxon>Gunneridae</taxon>
        <taxon>Pentapetalae</taxon>
        <taxon>rosids</taxon>
        <taxon>fabids</taxon>
        <taxon>Fabales</taxon>
        <taxon>Fabaceae</taxon>
        <taxon>Papilionoideae</taxon>
        <taxon>50 kb inversion clade</taxon>
        <taxon>NPAAA clade</taxon>
        <taxon>Hologalegina</taxon>
        <taxon>IRL clade</taxon>
        <taxon>Trifolieae</taxon>
        <taxon>Trifolium</taxon>
    </lineage>
</organism>
<reference evidence="1 2" key="1">
    <citation type="journal article" date="2018" name="Front. Plant Sci.">
        <title>Red Clover (Trifolium pratense) and Zigzag Clover (T. medium) - A Picture of Genomic Similarities and Differences.</title>
        <authorList>
            <person name="Dluhosova J."/>
            <person name="Istvanek J."/>
            <person name="Nedelnik J."/>
            <person name="Repkova J."/>
        </authorList>
    </citation>
    <scope>NUCLEOTIDE SEQUENCE [LARGE SCALE GENOMIC DNA]</scope>
    <source>
        <strain evidence="2">cv. 10/8</strain>
        <tissue evidence="1">Leaf</tissue>
    </source>
</reference>
<keyword evidence="2" id="KW-1185">Reference proteome</keyword>
<evidence type="ECO:0000313" key="1">
    <source>
        <dbReference type="EMBL" id="MCI69657.1"/>
    </source>
</evidence>
<accession>A0A392U9Z6</accession>
<protein>
    <submittedName>
        <fullName evidence="1">Uncharacterized protein</fullName>
    </submittedName>
</protein>
<dbReference type="Proteomes" id="UP000265520">
    <property type="component" value="Unassembled WGS sequence"/>
</dbReference>
<comment type="caution">
    <text evidence="1">The sequence shown here is derived from an EMBL/GenBank/DDBJ whole genome shotgun (WGS) entry which is preliminary data.</text>
</comment>
<dbReference type="AlphaFoldDB" id="A0A392U9Z6"/>
<dbReference type="EMBL" id="LXQA010760597">
    <property type="protein sequence ID" value="MCI69657.1"/>
    <property type="molecule type" value="Genomic_DNA"/>
</dbReference>
<sequence>HFSAFPELSGVCAQLWMDQAKRRLCSVFPGILLPTAPSSGGTKPGAEGSPVFLIYAGCCAQLGEF</sequence>